<evidence type="ECO:0000259" key="1">
    <source>
        <dbReference type="Pfam" id="PF19419"/>
    </source>
</evidence>
<keyword evidence="3" id="KW-1185">Reference proteome</keyword>
<organism evidence="2 3">
    <name type="scientific">Buttiauxella noackiae ATCC 51607</name>
    <dbReference type="NCBI Taxonomy" id="1354255"/>
    <lineage>
        <taxon>Bacteria</taxon>
        <taxon>Pseudomonadati</taxon>
        <taxon>Pseudomonadota</taxon>
        <taxon>Gammaproteobacteria</taxon>
        <taxon>Enterobacterales</taxon>
        <taxon>Enterobacteriaceae</taxon>
        <taxon>Buttiauxella</taxon>
    </lineage>
</organism>
<name>A0A1B7HG95_9ENTR</name>
<dbReference type="PATRIC" id="fig|1354255.3.peg.4470"/>
<dbReference type="Pfam" id="PF19419">
    <property type="entry name" value="DUF5983"/>
    <property type="match status" value="1"/>
</dbReference>
<evidence type="ECO:0000313" key="2">
    <source>
        <dbReference type="EMBL" id="OAT14654.1"/>
    </source>
</evidence>
<feature type="domain" description="DUF5983" evidence="1">
    <location>
        <begin position="97"/>
        <end position="188"/>
    </location>
</feature>
<comment type="caution">
    <text evidence="2">The sequence shown here is derived from an EMBL/GenBank/DDBJ whole genome shotgun (WGS) entry which is preliminary data.</text>
</comment>
<gene>
    <name evidence="2" type="ORF">M979_4340</name>
</gene>
<dbReference type="InterPro" id="IPR046025">
    <property type="entry name" value="DUF5983"/>
</dbReference>
<evidence type="ECO:0000313" key="3">
    <source>
        <dbReference type="Proteomes" id="UP000078286"/>
    </source>
</evidence>
<reference evidence="2 3" key="1">
    <citation type="submission" date="2016-04" db="EMBL/GenBank/DDBJ databases">
        <title>ATOL: Assembling a taxonomically balanced genome-scale reconstruction of the evolutionary history of the Enterobacteriaceae.</title>
        <authorList>
            <person name="Plunkett G.III."/>
            <person name="Neeno-Eckwall E.C."/>
            <person name="Glasner J.D."/>
            <person name="Perna N.T."/>
        </authorList>
    </citation>
    <scope>NUCLEOTIDE SEQUENCE [LARGE SCALE GENOMIC DNA]</scope>
    <source>
        <strain evidence="2 3">ATCC 51607</strain>
    </source>
</reference>
<sequence length="188" mass="21645">MMKYTLNAPYGVTAIQLDNGDEALYLHGECLVLADFHLRDDSVIATGERMAEVLGVPFTFLTLPEPENEEWCWNEVVEALGWGKSMKLGRMVMRPVLECCISHITADDNTLLTELCREKFEGEWIMDTGVGYLIRLDARMHPLMHLKRFGLSRDARWLIAWCMKHADISMIHFSQTGDELEPFTTFDW</sequence>
<dbReference type="AlphaFoldDB" id="A0A1B7HG95"/>
<dbReference type="Proteomes" id="UP000078286">
    <property type="component" value="Unassembled WGS sequence"/>
</dbReference>
<proteinExistence type="predicted"/>
<dbReference type="EMBL" id="LXEO01000070">
    <property type="protein sequence ID" value="OAT14654.1"/>
    <property type="molecule type" value="Genomic_DNA"/>
</dbReference>
<protein>
    <recommendedName>
        <fullName evidence="1">DUF5983 domain-containing protein</fullName>
    </recommendedName>
</protein>
<accession>A0A1B7HG95</accession>